<evidence type="ECO:0000256" key="5">
    <source>
        <dbReference type="ARBA" id="ARBA00022989"/>
    </source>
</evidence>
<dbReference type="UniPathway" id="UPA00557">
    <property type="reaction ID" value="UER00614"/>
</dbReference>
<keyword evidence="7 9" id="KW-0548">Nucleotidyltransferase</keyword>
<accession>A0A370R4X3</accession>
<dbReference type="Pfam" id="PF01148">
    <property type="entry name" value="CTP_transf_1"/>
    <property type="match status" value="1"/>
</dbReference>
<comment type="subcellular location">
    <subcellularLocation>
        <location evidence="1">Membrane</location>
        <topology evidence="1">Multi-pass membrane protein</topology>
    </subcellularLocation>
</comment>
<evidence type="ECO:0000256" key="4">
    <source>
        <dbReference type="ARBA" id="ARBA00022692"/>
    </source>
</evidence>
<evidence type="ECO:0000256" key="8">
    <source>
        <dbReference type="SAM" id="Phobius"/>
    </source>
</evidence>
<comment type="catalytic activity">
    <reaction evidence="7">
        <text>a 1,2-diacyl-sn-glycero-3-phosphate + CTP + H(+) = a CDP-1,2-diacyl-sn-glycerol + diphosphate</text>
        <dbReference type="Rhea" id="RHEA:16229"/>
        <dbReference type="ChEBI" id="CHEBI:15378"/>
        <dbReference type="ChEBI" id="CHEBI:33019"/>
        <dbReference type="ChEBI" id="CHEBI:37563"/>
        <dbReference type="ChEBI" id="CHEBI:58332"/>
        <dbReference type="ChEBI" id="CHEBI:58608"/>
        <dbReference type="EC" id="2.7.7.41"/>
    </reaction>
</comment>
<keyword evidence="3 7" id="KW-0808">Transferase</keyword>
<feature type="transmembrane region" description="Helical" evidence="8">
    <location>
        <begin position="259"/>
        <end position="281"/>
    </location>
</feature>
<keyword evidence="6 8" id="KW-0472">Membrane</keyword>
<dbReference type="PANTHER" id="PTHR43535:SF1">
    <property type="entry name" value="PHOSPHATIDATE CYTIDYLYLTRANSFERASE"/>
    <property type="match status" value="1"/>
</dbReference>
<comment type="caution">
    <text evidence="9">The sequence shown here is derived from an EMBL/GenBank/DDBJ whole genome shotgun (WGS) entry which is preliminary data.</text>
</comment>
<protein>
    <recommendedName>
        <fullName evidence="7">Phosphatidate cytidylyltransferase</fullName>
        <ecNumber evidence="7">2.7.7.41</ecNumber>
    </recommendedName>
</protein>
<keyword evidence="10" id="KW-1185">Reference proteome</keyword>
<evidence type="ECO:0000313" key="9">
    <source>
        <dbReference type="EMBL" id="RDK97479.1"/>
    </source>
</evidence>
<comment type="pathway">
    <text evidence="7">Phospholipid metabolism; CDP-diacylglycerol biosynthesis; CDP-diacylglycerol from sn-glycerol 3-phosphate: step 3/3.</text>
</comment>
<organism evidence="9 10">
    <name type="scientific">Enterobacillus tribolii</name>
    <dbReference type="NCBI Taxonomy" id="1487935"/>
    <lineage>
        <taxon>Bacteria</taxon>
        <taxon>Pseudomonadati</taxon>
        <taxon>Pseudomonadota</taxon>
        <taxon>Gammaproteobacteria</taxon>
        <taxon>Enterobacterales</taxon>
        <taxon>Hafniaceae</taxon>
        <taxon>Enterobacillus</taxon>
    </lineage>
</organism>
<dbReference type="GO" id="GO:0009273">
    <property type="term" value="P:peptidoglycan-based cell wall biogenesis"/>
    <property type="evidence" value="ECO:0007669"/>
    <property type="project" value="TreeGrafter"/>
</dbReference>
<evidence type="ECO:0000256" key="6">
    <source>
        <dbReference type="ARBA" id="ARBA00023136"/>
    </source>
</evidence>
<reference evidence="9 10" key="1">
    <citation type="submission" date="2018-07" db="EMBL/GenBank/DDBJ databases">
        <title>Genomic Encyclopedia of Type Strains, Phase IV (KMG-IV): sequencing the most valuable type-strain genomes for metagenomic binning, comparative biology and taxonomic classification.</title>
        <authorList>
            <person name="Goeker M."/>
        </authorList>
    </citation>
    <scope>NUCLEOTIDE SEQUENCE [LARGE SCALE GENOMIC DNA]</scope>
    <source>
        <strain evidence="9 10">DSM 103736</strain>
    </source>
</reference>
<keyword evidence="5 8" id="KW-1133">Transmembrane helix</keyword>
<dbReference type="GO" id="GO:0016024">
    <property type="term" value="P:CDP-diacylglycerol biosynthetic process"/>
    <property type="evidence" value="ECO:0007669"/>
    <property type="project" value="UniProtKB-UniPathway"/>
</dbReference>
<dbReference type="OrthoDB" id="9799199at2"/>
<gene>
    <name evidence="9" type="ORF">C8D90_101929</name>
</gene>
<evidence type="ECO:0000256" key="1">
    <source>
        <dbReference type="ARBA" id="ARBA00004141"/>
    </source>
</evidence>
<dbReference type="PANTHER" id="PTHR43535">
    <property type="entry name" value="PHOSPHATIDATE CYTIDYLYLTRANSFERASE"/>
    <property type="match status" value="1"/>
</dbReference>
<dbReference type="EMBL" id="QRAP01000001">
    <property type="protein sequence ID" value="RDK97479.1"/>
    <property type="molecule type" value="Genomic_DNA"/>
</dbReference>
<dbReference type="GO" id="GO:0004605">
    <property type="term" value="F:phosphatidate cytidylyltransferase activity"/>
    <property type="evidence" value="ECO:0007669"/>
    <property type="project" value="UniProtKB-EC"/>
</dbReference>
<dbReference type="GO" id="GO:0005886">
    <property type="term" value="C:plasma membrane"/>
    <property type="evidence" value="ECO:0007669"/>
    <property type="project" value="TreeGrafter"/>
</dbReference>
<feature type="transmembrane region" description="Helical" evidence="8">
    <location>
        <begin position="162"/>
        <end position="181"/>
    </location>
</feature>
<evidence type="ECO:0000256" key="3">
    <source>
        <dbReference type="ARBA" id="ARBA00022679"/>
    </source>
</evidence>
<evidence type="ECO:0000313" key="10">
    <source>
        <dbReference type="Proteomes" id="UP000254848"/>
    </source>
</evidence>
<dbReference type="Proteomes" id="UP000254848">
    <property type="component" value="Unassembled WGS sequence"/>
</dbReference>
<evidence type="ECO:0000256" key="7">
    <source>
        <dbReference type="RuleBase" id="RU003938"/>
    </source>
</evidence>
<name>A0A370R4X3_9GAMM</name>
<dbReference type="RefSeq" id="WP_115457190.1">
    <property type="nucleotide sequence ID" value="NZ_QRAP01000001.1"/>
</dbReference>
<dbReference type="PROSITE" id="PS01315">
    <property type="entry name" value="CDS"/>
    <property type="match status" value="1"/>
</dbReference>
<dbReference type="EC" id="2.7.7.41" evidence="7"/>
<feature type="transmembrane region" description="Helical" evidence="8">
    <location>
        <begin position="108"/>
        <end position="141"/>
    </location>
</feature>
<keyword evidence="4 7" id="KW-0812">Transmembrane</keyword>
<feature type="transmembrane region" description="Helical" evidence="8">
    <location>
        <begin position="20"/>
        <end position="41"/>
    </location>
</feature>
<feature type="transmembrane region" description="Helical" evidence="8">
    <location>
        <begin position="302"/>
        <end position="322"/>
    </location>
</feature>
<proteinExistence type="inferred from homology"/>
<evidence type="ECO:0000256" key="2">
    <source>
        <dbReference type="ARBA" id="ARBA00010185"/>
    </source>
</evidence>
<comment type="similarity">
    <text evidence="2 7">Belongs to the CDS family.</text>
</comment>
<dbReference type="AlphaFoldDB" id="A0A370R4X3"/>
<sequence>MPTLSPQEPLLHDLWSQHLLFQSLGAIFAVLILASVIIAVLQRVYPGKDWLELRQRVRSWWVIIIVFSLAMISPKWLALTIFGFISFLALKEYLTLIPTRRSDNIPLLWMYAAIPLHYLWIGMGWYGMFIVFIPVYAFLFLPARMVLVGDTNGFLRAASNMHWGLMTTLFALSHIAFLLILPGGHGAAGEGALLVIFLVTLTELNDVAQYLWGKSLGRIRVTPTVSPNKTLAGLLGGVATTTLLAGLIGPYLTPMNVPFSLLAGLLIGLSGFCGDVVMSAVKRDLGVKDSGTLLPGHGGILDRLDSLIYTAPLFFHFFYYFYF</sequence>
<feature type="transmembrane region" description="Helical" evidence="8">
    <location>
        <begin position="232"/>
        <end position="253"/>
    </location>
</feature>
<dbReference type="InterPro" id="IPR000374">
    <property type="entry name" value="PC_trans"/>
</dbReference>
<feature type="transmembrane region" description="Helical" evidence="8">
    <location>
        <begin position="61"/>
        <end position="88"/>
    </location>
</feature>